<reference evidence="1" key="2">
    <citation type="submission" date="2019-07" db="EMBL/GenBank/DDBJ databases">
        <authorList>
            <person name="Seetharam A."/>
            <person name="Woodhouse M."/>
            <person name="Cannon E."/>
        </authorList>
    </citation>
    <scope>NUCLEOTIDE SEQUENCE [LARGE SCALE GENOMIC DNA]</scope>
    <source>
        <strain evidence="1">cv. B73</strain>
    </source>
</reference>
<dbReference type="InParanoid" id="A0A804Q9R9"/>
<reference evidence="2" key="1">
    <citation type="submission" date="2015-12" db="EMBL/GenBank/DDBJ databases">
        <title>Update maize B73 reference genome by single molecule sequencing technologies.</title>
        <authorList>
            <consortium name="Maize Genome Sequencing Project"/>
            <person name="Ware D."/>
        </authorList>
    </citation>
    <scope>NUCLEOTIDE SEQUENCE [LARGE SCALE GENOMIC DNA]</scope>
    <source>
        <strain evidence="2">cv. B73</strain>
    </source>
</reference>
<accession>A0A804Q9R9</accession>
<evidence type="ECO:0000313" key="2">
    <source>
        <dbReference type="Proteomes" id="UP000007305"/>
    </source>
</evidence>
<dbReference type="EnsemblPlants" id="Zm00001eb308850_T001">
    <property type="protein sequence ID" value="Zm00001eb308850_P001"/>
    <property type="gene ID" value="Zm00001eb308850"/>
</dbReference>
<keyword evidence="2" id="KW-1185">Reference proteome</keyword>
<dbReference type="Proteomes" id="UP000007305">
    <property type="component" value="Chromosome 7"/>
</dbReference>
<evidence type="ECO:0000313" key="1">
    <source>
        <dbReference type="EnsemblPlants" id="Zm00001eb308850_P001"/>
    </source>
</evidence>
<proteinExistence type="predicted"/>
<organism evidence="1 2">
    <name type="scientific">Zea mays</name>
    <name type="common">Maize</name>
    <dbReference type="NCBI Taxonomy" id="4577"/>
    <lineage>
        <taxon>Eukaryota</taxon>
        <taxon>Viridiplantae</taxon>
        <taxon>Streptophyta</taxon>
        <taxon>Embryophyta</taxon>
        <taxon>Tracheophyta</taxon>
        <taxon>Spermatophyta</taxon>
        <taxon>Magnoliopsida</taxon>
        <taxon>Liliopsida</taxon>
        <taxon>Poales</taxon>
        <taxon>Poaceae</taxon>
        <taxon>PACMAD clade</taxon>
        <taxon>Panicoideae</taxon>
        <taxon>Andropogonodae</taxon>
        <taxon>Andropogoneae</taxon>
        <taxon>Tripsacinae</taxon>
        <taxon>Zea</taxon>
    </lineage>
</organism>
<protein>
    <submittedName>
        <fullName evidence="1">Uncharacterized protein</fullName>
    </submittedName>
</protein>
<sequence length="136" mass="15319">MRPQQVLYSHNLLAARRRRSACGAGAAPLAMPLHHRVPCYRDLLHRVPRHRESLSEAPCAAPVSLASAIKPAIVAVPCRQLLLACYAVVCRSRSRRHRRSGHLFGAPFSLRRSVSIHDPKIEERSDLFSRLQLNIF</sequence>
<dbReference type="Gramene" id="Zm00001eb308850_T001">
    <property type="protein sequence ID" value="Zm00001eb308850_P001"/>
    <property type="gene ID" value="Zm00001eb308850"/>
</dbReference>
<dbReference type="AlphaFoldDB" id="A0A804Q9R9"/>
<name>A0A804Q9R9_MAIZE</name>
<reference evidence="1" key="3">
    <citation type="submission" date="2021-05" db="UniProtKB">
        <authorList>
            <consortium name="EnsemblPlants"/>
        </authorList>
    </citation>
    <scope>IDENTIFICATION</scope>
    <source>
        <strain evidence="1">cv. B73</strain>
    </source>
</reference>